<comment type="similarity">
    <text evidence="1">Belongs to the low molecular weight phosphotyrosine protein phosphatase family.</text>
</comment>
<feature type="active site" evidence="5">
    <location>
        <position position="23"/>
    </location>
</feature>
<dbReference type="InterPro" id="IPR023485">
    <property type="entry name" value="Ptyr_pPase"/>
</dbReference>
<dbReference type="InterPro" id="IPR036196">
    <property type="entry name" value="Ptyr_pPase_sf"/>
</dbReference>
<evidence type="ECO:0000256" key="1">
    <source>
        <dbReference type="ARBA" id="ARBA00011063"/>
    </source>
</evidence>
<evidence type="ECO:0000313" key="7">
    <source>
        <dbReference type="EMBL" id="PCJ22811.1"/>
    </source>
</evidence>
<sequence>MKSESQSGPVVKVLMVCLGNICRSPSAHGVFDNFIKNKNLSSRIEVDSAGTSNYHIGQPPDPRSIDAAAQRGYALYELVARQVQPDDYLTFDYILAMDKANLNDLKKSAPAQARARLSLLLAYSNCVEEVVPDPYYSGDDGFEHVLDLIEGACAGLMEDIHSRHLSTSTGATNSPS</sequence>
<dbReference type="InterPro" id="IPR017867">
    <property type="entry name" value="Tyr_phospatase_low_mol_wt"/>
</dbReference>
<dbReference type="SUPFAM" id="SSF52788">
    <property type="entry name" value="Phosphotyrosine protein phosphatases I"/>
    <property type="match status" value="1"/>
</dbReference>
<accession>A0A2A5AUN4</accession>
<protein>
    <recommendedName>
        <fullName evidence="2">protein-tyrosine-phosphatase</fullName>
        <ecNumber evidence="2">3.1.3.48</ecNumber>
    </recommendedName>
</protein>
<dbReference type="PRINTS" id="PR00719">
    <property type="entry name" value="LMWPTPASE"/>
</dbReference>
<dbReference type="EC" id="3.1.3.48" evidence="2"/>
<dbReference type="SMART" id="SM00226">
    <property type="entry name" value="LMWPc"/>
    <property type="match status" value="1"/>
</dbReference>
<dbReference type="Gene3D" id="3.40.50.2300">
    <property type="match status" value="1"/>
</dbReference>
<dbReference type="Pfam" id="PF01451">
    <property type="entry name" value="LMWPc"/>
    <property type="match status" value="1"/>
</dbReference>
<dbReference type="AlphaFoldDB" id="A0A2A5AUN4"/>
<dbReference type="GO" id="GO:0004725">
    <property type="term" value="F:protein tyrosine phosphatase activity"/>
    <property type="evidence" value="ECO:0007669"/>
    <property type="project" value="UniProtKB-EC"/>
</dbReference>
<dbReference type="PANTHER" id="PTHR11717">
    <property type="entry name" value="LOW MOLECULAR WEIGHT PROTEIN TYROSINE PHOSPHATASE"/>
    <property type="match status" value="1"/>
</dbReference>
<keyword evidence="4" id="KW-0904">Protein phosphatase</keyword>
<evidence type="ECO:0000256" key="5">
    <source>
        <dbReference type="PIRSR" id="PIRSR617867-1"/>
    </source>
</evidence>
<evidence type="ECO:0000256" key="2">
    <source>
        <dbReference type="ARBA" id="ARBA00013064"/>
    </source>
</evidence>
<evidence type="ECO:0000256" key="3">
    <source>
        <dbReference type="ARBA" id="ARBA00022801"/>
    </source>
</evidence>
<reference evidence="8" key="1">
    <citation type="submission" date="2017-08" db="EMBL/GenBank/DDBJ databases">
        <title>A dynamic microbial community with high functional redundancy inhabits the cold, oxic subseafloor aquifer.</title>
        <authorList>
            <person name="Tully B.J."/>
            <person name="Wheat C.G."/>
            <person name="Glazer B.T."/>
            <person name="Huber J.A."/>
        </authorList>
    </citation>
    <scope>NUCLEOTIDE SEQUENCE [LARGE SCALE GENOMIC DNA]</scope>
</reference>
<keyword evidence="3" id="KW-0378">Hydrolase</keyword>
<dbReference type="Proteomes" id="UP000218327">
    <property type="component" value="Unassembled WGS sequence"/>
</dbReference>
<name>A0A2A5AUN4_9GAMM</name>
<evidence type="ECO:0000259" key="6">
    <source>
        <dbReference type="SMART" id="SM00226"/>
    </source>
</evidence>
<proteinExistence type="inferred from homology"/>
<comment type="caution">
    <text evidence="7">The sequence shown here is derived from an EMBL/GenBank/DDBJ whole genome shotgun (WGS) entry which is preliminary data.</text>
</comment>
<dbReference type="InterPro" id="IPR050438">
    <property type="entry name" value="LMW_PTPase"/>
</dbReference>
<feature type="active site" description="Proton donor" evidence="5">
    <location>
        <position position="133"/>
    </location>
</feature>
<evidence type="ECO:0000313" key="8">
    <source>
        <dbReference type="Proteomes" id="UP000218327"/>
    </source>
</evidence>
<feature type="active site" description="Nucleophile" evidence="5">
    <location>
        <position position="17"/>
    </location>
</feature>
<dbReference type="EMBL" id="NVVJ01000050">
    <property type="protein sequence ID" value="PCJ22811.1"/>
    <property type="molecule type" value="Genomic_DNA"/>
</dbReference>
<evidence type="ECO:0000256" key="4">
    <source>
        <dbReference type="ARBA" id="ARBA00022912"/>
    </source>
</evidence>
<dbReference type="CDD" id="cd16343">
    <property type="entry name" value="LMWPTP"/>
    <property type="match status" value="1"/>
</dbReference>
<feature type="domain" description="Phosphotyrosine protein phosphatase I" evidence="6">
    <location>
        <begin position="11"/>
        <end position="159"/>
    </location>
</feature>
<organism evidence="7 8">
    <name type="scientific">SAR86 cluster bacterium</name>
    <dbReference type="NCBI Taxonomy" id="2030880"/>
    <lineage>
        <taxon>Bacteria</taxon>
        <taxon>Pseudomonadati</taxon>
        <taxon>Pseudomonadota</taxon>
        <taxon>Gammaproteobacteria</taxon>
        <taxon>SAR86 cluster</taxon>
    </lineage>
</organism>
<dbReference type="PANTHER" id="PTHR11717:SF7">
    <property type="entry name" value="LOW MOLECULAR WEIGHT PHOSPHOTYROSINE PROTEIN PHOSPHATASE"/>
    <property type="match status" value="1"/>
</dbReference>
<gene>
    <name evidence="7" type="ORF">COA96_13365</name>
</gene>